<evidence type="ECO:0000256" key="1">
    <source>
        <dbReference type="SAM" id="MobiDB-lite"/>
    </source>
</evidence>
<reference evidence="2 3" key="1">
    <citation type="journal article" date="2023" name="Sci. Data">
        <title>Genome assembly of the Korean intertidal mud-creeper Batillaria attramentaria.</title>
        <authorList>
            <person name="Patra A.K."/>
            <person name="Ho P.T."/>
            <person name="Jun S."/>
            <person name="Lee S.J."/>
            <person name="Kim Y."/>
            <person name="Won Y.J."/>
        </authorList>
    </citation>
    <scope>NUCLEOTIDE SEQUENCE [LARGE SCALE GENOMIC DNA]</scope>
    <source>
        <strain evidence="2">Wonlab-2016</strain>
    </source>
</reference>
<evidence type="ECO:0000313" key="3">
    <source>
        <dbReference type="Proteomes" id="UP001519460"/>
    </source>
</evidence>
<dbReference type="AlphaFoldDB" id="A0ABD0JVU8"/>
<organism evidence="2 3">
    <name type="scientific">Batillaria attramentaria</name>
    <dbReference type="NCBI Taxonomy" id="370345"/>
    <lineage>
        <taxon>Eukaryota</taxon>
        <taxon>Metazoa</taxon>
        <taxon>Spiralia</taxon>
        <taxon>Lophotrochozoa</taxon>
        <taxon>Mollusca</taxon>
        <taxon>Gastropoda</taxon>
        <taxon>Caenogastropoda</taxon>
        <taxon>Sorbeoconcha</taxon>
        <taxon>Cerithioidea</taxon>
        <taxon>Batillariidae</taxon>
        <taxon>Batillaria</taxon>
    </lineage>
</organism>
<proteinExistence type="predicted"/>
<keyword evidence="3" id="KW-1185">Reference proteome</keyword>
<evidence type="ECO:0000313" key="2">
    <source>
        <dbReference type="EMBL" id="KAK7479195.1"/>
    </source>
</evidence>
<comment type="caution">
    <text evidence="2">The sequence shown here is derived from an EMBL/GenBank/DDBJ whole genome shotgun (WGS) entry which is preliminary data.</text>
</comment>
<protein>
    <submittedName>
        <fullName evidence="2">Uncharacterized protein</fullName>
    </submittedName>
</protein>
<dbReference type="Proteomes" id="UP001519460">
    <property type="component" value="Unassembled WGS sequence"/>
</dbReference>
<gene>
    <name evidence="2" type="ORF">BaRGS_00029539</name>
</gene>
<feature type="region of interest" description="Disordered" evidence="1">
    <location>
        <begin position="78"/>
        <end position="114"/>
    </location>
</feature>
<sequence length="114" mass="12075">MPVVRRETSTVSKSLACFLPPSPPTPEVINASHEVTKATTVAAPSRHLGDHRVPGALQGDAGGSWFRRLASAGIKERTDTSVVLSKPRPPCPTNPGSELAEPRSFVARKATADH</sequence>
<dbReference type="EMBL" id="JACVVK020000308">
    <property type="protein sequence ID" value="KAK7479195.1"/>
    <property type="molecule type" value="Genomic_DNA"/>
</dbReference>
<name>A0ABD0JVU8_9CAEN</name>
<accession>A0ABD0JVU8</accession>